<organism evidence="1 2">
    <name type="scientific">Pseudomonas weihenstephanensis</name>
    <dbReference type="NCBI Taxonomy" id="1608994"/>
    <lineage>
        <taxon>Bacteria</taxon>
        <taxon>Pseudomonadati</taxon>
        <taxon>Pseudomonadota</taxon>
        <taxon>Gammaproteobacteria</taxon>
        <taxon>Pseudomonadales</taxon>
        <taxon>Pseudomonadaceae</taxon>
        <taxon>Pseudomonas</taxon>
    </lineage>
</organism>
<dbReference type="PROSITE" id="PS51257">
    <property type="entry name" value="PROKAR_LIPOPROTEIN"/>
    <property type="match status" value="1"/>
</dbReference>
<dbReference type="RefSeq" id="WP_059763782.1">
    <property type="nucleotide sequence ID" value="NZ_JAAEBW010000002.1"/>
</dbReference>
<name>A0ABS1ZCQ9_9PSED</name>
<evidence type="ECO:0000313" key="1">
    <source>
        <dbReference type="EMBL" id="MBM1194249.1"/>
    </source>
</evidence>
<dbReference type="Proteomes" id="UP000809529">
    <property type="component" value="Unassembled WGS sequence"/>
</dbReference>
<evidence type="ECO:0000313" key="2">
    <source>
        <dbReference type="Proteomes" id="UP000809529"/>
    </source>
</evidence>
<sequence>MTVRHWPFVVLSLAVLCGLGGCNGNYIFNDSHYRPLGDPQAVNRGK</sequence>
<keyword evidence="2" id="KW-1185">Reference proteome</keyword>
<gene>
    <name evidence="1" type="ORF">GYN02_03530</name>
</gene>
<dbReference type="EMBL" id="JAAEBW010000002">
    <property type="protein sequence ID" value="MBM1194249.1"/>
    <property type="molecule type" value="Genomic_DNA"/>
</dbReference>
<comment type="caution">
    <text evidence="1">The sequence shown here is derived from an EMBL/GenBank/DDBJ whole genome shotgun (WGS) entry which is preliminary data.</text>
</comment>
<reference evidence="1 2" key="1">
    <citation type="submission" date="2020-01" db="EMBL/GenBank/DDBJ databases">
        <title>Comparative genomics of meat spoilage bacteria.</title>
        <authorList>
            <person name="Hilgarth M."/>
            <person name="Vogel R.F."/>
        </authorList>
    </citation>
    <scope>NUCLEOTIDE SEQUENCE [LARGE SCALE GENOMIC DNA]</scope>
    <source>
        <strain evidence="1 2">TMW2.2077</strain>
    </source>
</reference>
<accession>A0ABS1ZCQ9</accession>
<proteinExistence type="predicted"/>
<protein>
    <submittedName>
        <fullName evidence="1">Type VI secretion protein</fullName>
    </submittedName>
</protein>